<feature type="chain" id="PRO_5045294015" description="Multiple antibiotic resistance protein MarB" evidence="1">
    <location>
        <begin position="22"/>
        <end position="68"/>
    </location>
</feature>
<evidence type="ECO:0008006" key="4">
    <source>
        <dbReference type="Google" id="ProtNLM"/>
    </source>
</evidence>
<dbReference type="EMBL" id="JBANEI010000001">
    <property type="protein sequence ID" value="MEI2680681.1"/>
    <property type="molecule type" value="Genomic_DNA"/>
</dbReference>
<reference evidence="2 3" key="1">
    <citation type="submission" date="2024-02" db="EMBL/GenBank/DDBJ databases">
        <title>First report Erwinia aphidicola in onion in Chile.</title>
        <authorList>
            <person name="Valenzuela M."/>
            <person name="Pena M."/>
            <person name="Dutta B."/>
        </authorList>
    </citation>
    <scope>NUCLEOTIDE SEQUENCE [LARGE SCALE GENOMIC DNA]</scope>
    <source>
        <strain evidence="2 3">QCJ3A</strain>
    </source>
</reference>
<evidence type="ECO:0000313" key="2">
    <source>
        <dbReference type="EMBL" id="MEI2680681.1"/>
    </source>
</evidence>
<organism evidence="2 3">
    <name type="scientific">Erwinia aphidicola</name>
    <dbReference type="NCBI Taxonomy" id="68334"/>
    <lineage>
        <taxon>Bacteria</taxon>
        <taxon>Pseudomonadati</taxon>
        <taxon>Pseudomonadota</taxon>
        <taxon>Gammaproteobacteria</taxon>
        <taxon>Enterobacterales</taxon>
        <taxon>Erwiniaceae</taxon>
        <taxon>Erwinia</taxon>
    </lineage>
</organism>
<name>A0ABU8DAY2_ERWAP</name>
<evidence type="ECO:0000313" key="3">
    <source>
        <dbReference type="Proteomes" id="UP001306592"/>
    </source>
</evidence>
<keyword evidence="3" id="KW-1185">Reference proteome</keyword>
<accession>A0ABU8DAY2</accession>
<evidence type="ECO:0000256" key="1">
    <source>
        <dbReference type="SAM" id="SignalP"/>
    </source>
</evidence>
<feature type="signal peptide" evidence="1">
    <location>
        <begin position="1"/>
        <end position="21"/>
    </location>
</feature>
<keyword evidence="1" id="KW-0732">Signal</keyword>
<dbReference type="Proteomes" id="UP001306592">
    <property type="component" value="Unassembled WGS sequence"/>
</dbReference>
<sequence length="68" mass="7530">MKISAPLVAVFFLLVSATAIAQGGDFKTASADVMHHKLLNTHVSIADTAEMPDERREEPFHKNHHVSY</sequence>
<proteinExistence type="predicted"/>
<dbReference type="RefSeq" id="WP_336202362.1">
    <property type="nucleotide sequence ID" value="NZ_JBANEI010000001.1"/>
</dbReference>
<gene>
    <name evidence="2" type="ORF">V8N49_03260</name>
</gene>
<comment type="caution">
    <text evidence="2">The sequence shown here is derived from an EMBL/GenBank/DDBJ whole genome shotgun (WGS) entry which is preliminary data.</text>
</comment>
<protein>
    <recommendedName>
        <fullName evidence="4">Multiple antibiotic resistance protein MarB</fullName>
    </recommendedName>
</protein>